<dbReference type="GO" id="GO:0004383">
    <property type="term" value="F:guanylate cyclase activity"/>
    <property type="evidence" value="ECO:0007669"/>
    <property type="project" value="UniProtKB-EC"/>
</dbReference>
<comment type="caution">
    <text evidence="7">The sequence shown here is derived from an EMBL/GenBank/DDBJ whole genome shotgun (WGS) entry which is preliminary data.</text>
</comment>
<dbReference type="GO" id="GO:0001653">
    <property type="term" value="F:peptide receptor activity"/>
    <property type="evidence" value="ECO:0007669"/>
    <property type="project" value="TreeGrafter"/>
</dbReference>
<dbReference type="EMBL" id="JAHQIW010001372">
    <property type="protein sequence ID" value="KAJ1352391.1"/>
    <property type="molecule type" value="Genomic_DNA"/>
</dbReference>
<keyword evidence="5" id="KW-0141">cGMP biosynthesis</keyword>
<name>A0AAD5QMV1_PARTN</name>
<dbReference type="InterPro" id="IPR001245">
    <property type="entry name" value="Ser-Thr/Tyr_kinase_cat_dom"/>
</dbReference>
<evidence type="ECO:0000259" key="6">
    <source>
        <dbReference type="PROSITE" id="PS50011"/>
    </source>
</evidence>
<comment type="catalytic activity">
    <reaction evidence="1">
        <text>GTP = 3',5'-cyclic GMP + diphosphate</text>
        <dbReference type="Rhea" id="RHEA:13665"/>
        <dbReference type="ChEBI" id="CHEBI:33019"/>
        <dbReference type="ChEBI" id="CHEBI:37565"/>
        <dbReference type="ChEBI" id="CHEBI:57746"/>
        <dbReference type="EC" id="4.6.1.2"/>
    </reaction>
</comment>
<proteinExistence type="predicted"/>
<dbReference type="GO" id="GO:0005886">
    <property type="term" value="C:plasma membrane"/>
    <property type="evidence" value="ECO:0007669"/>
    <property type="project" value="TreeGrafter"/>
</dbReference>
<evidence type="ECO:0000256" key="5">
    <source>
        <dbReference type="ARBA" id="ARBA00023293"/>
    </source>
</evidence>
<keyword evidence="4" id="KW-0456">Lyase</keyword>
<dbReference type="GO" id="GO:0004016">
    <property type="term" value="F:adenylate cyclase activity"/>
    <property type="evidence" value="ECO:0007669"/>
    <property type="project" value="TreeGrafter"/>
</dbReference>
<dbReference type="GO" id="GO:0005524">
    <property type="term" value="F:ATP binding"/>
    <property type="evidence" value="ECO:0007669"/>
    <property type="project" value="InterPro"/>
</dbReference>
<dbReference type="SUPFAM" id="SSF56112">
    <property type="entry name" value="Protein kinase-like (PK-like)"/>
    <property type="match status" value="1"/>
</dbReference>
<dbReference type="InterPro" id="IPR050401">
    <property type="entry name" value="Cyclic_nucleotide_synthase"/>
</dbReference>
<evidence type="ECO:0000256" key="2">
    <source>
        <dbReference type="ARBA" id="ARBA00012202"/>
    </source>
</evidence>
<dbReference type="Proteomes" id="UP001196413">
    <property type="component" value="Unassembled WGS sequence"/>
</dbReference>
<dbReference type="GO" id="GO:0007168">
    <property type="term" value="P:receptor guanylyl cyclase signaling pathway"/>
    <property type="evidence" value="ECO:0007669"/>
    <property type="project" value="TreeGrafter"/>
</dbReference>
<dbReference type="Gene3D" id="1.10.510.10">
    <property type="entry name" value="Transferase(Phosphotransferase) domain 1"/>
    <property type="match status" value="1"/>
</dbReference>
<dbReference type="GO" id="GO:0004672">
    <property type="term" value="F:protein kinase activity"/>
    <property type="evidence" value="ECO:0007669"/>
    <property type="project" value="InterPro"/>
</dbReference>
<sequence>MHVCAGWKVDEILRDLENDNLNRFIGICFDGPQMMSLWKYCARGSLSDVIMKDSAMMDGFIVSALLRDIMNGLHFIHHSFLQYHGFLTSKCCLTDDRWQVKISTYGLQEICKFDKISPKVVYLTPIADSSPNGMSLSGSFKSHSCRHYKKSITEAIEKHYQKFLSITYSVQNIVT</sequence>
<dbReference type="PANTHER" id="PTHR11920:SF495">
    <property type="entry name" value="RECEPTOR-TYPE GUANYLATE CYCLASE GCY-7"/>
    <property type="match status" value="1"/>
</dbReference>
<dbReference type="Pfam" id="PF07714">
    <property type="entry name" value="PK_Tyr_Ser-Thr"/>
    <property type="match status" value="1"/>
</dbReference>
<reference evidence="7" key="1">
    <citation type="submission" date="2021-06" db="EMBL/GenBank/DDBJ databases">
        <title>Parelaphostrongylus tenuis whole genome reference sequence.</title>
        <authorList>
            <person name="Garwood T.J."/>
            <person name="Larsen P.A."/>
            <person name="Fountain-Jones N.M."/>
            <person name="Garbe J.R."/>
            <person name="Macchietto M.G."/>
            <person name="Kania S.A."/>
            <person name="Gerhold R.W."/>
            <person name="Richards J.E."/>
            <person name="Wolf T.M."/>
        </authorList>
    </citation>
    <scope>NUCLEOTIDE SEQUENCE</scope>
    <source>
        <strain evidence="7">MNPRO001-30</strain>
        <tissue evidence="7">Meninges</tissue>
    </source>
</reference>
<dbReference type="InterPro" id="IPR000719">
    <property type="entry name" value="Prot_kinase_dom"/>
</dbReference>
<evidence type="ECO:0000313" key="8">
    <source>
        <dbReference type="Proteomes" id="UP001196413"/>
    </source>
</evidence>
<feature type="domain" description="Protein kinase" evidence="6">
    <location>
        <begin position="1"/>
        <end position="175"/>
    </location>
</feature>
<evidence type="ECO:0000256" key="3">
    <source>
        <dbReference type="ARBA" id="ARBA00022741"/>
    </source>
</evidence>
<evidence type="ECO:0000256" key="1">
    <source>
        <dbReference type="ARBA" id="ARBA00001436"/>
    </source>
</evidence>
<accession>A0AAD5QMV1</accession>
<keyword evidence="3" id="KW-0547">Nucleotide-binding</keyword>
<dbReference type="EC" id="4.6.1.2" evidence="2"/>
<dbReference type="PROSITE" id="PS50011">
    <property type="entry name" value="PROTEIN_KINASE_DOM"/>
    <property type="match status" value="1"/>
</dbReference>
<keyword evidence="8" id="KW-1185">Reference proteome</keyword>
<gene>
    <name evidence="7" type="ORF">KIN20_008717</name>
</gene>
<dbReference type="AlphaFoldDB" id="A0AAD5QMV1"/>
<organism evidence="7 8">
    <name type="scientific">Parelaphostrongylus tenuis</name>
    <name type="common">Meningeal worm</name>
    <dbReference type="NCBI Taxonomy" id="148309"/>
    <lineage>
        <taxon>Eukaryota</taxon>
        <taxon>Metazoa</taxon>
        <taxon>Ecdysozoa</taxon>
        <taxon>Nematoda</taxon>
        <taxon>Chromadorea</taxon>
        <taxon>Rhabditida</taxon>
        <taxon>Rhabditina</taxon>
        <taxon>Rhabditomorpha</taxon>
        <taxon>Strongyloidea</taxon>
        <taxon>Metastrongylidae</taxon>
        <taxon>Parelaphostrongylus</taxon>
    </lineage>
</organism>
<dbReference type="InterPro" id="IPR011009">
    <property type="entry name" value="Kinase-like_dom_sf"/>
</dbReference>
<evidence type="ECO:0000256" key="4">
    <source>
        <dbReference type="ARBA" id="ARBA00023239"/>
    </source>
</evidence>
<dbReference type="PANTHER" id="PTHR11920">
    <property type="entry name" value="GUANYLYL CYCLASE"/>
    <property type="match status" value="1"/>
</dbReference>
<evidence type="ECO:0000313" key="7">
    <source>
        <dbReference type="EMBL" id="KAJ1352391.1"/>
    </source>
</evidence>
<protein>
    <recommendedName>
        <fullName evidence="2">guanylate cyclase</fullName>
        <ecNumber evidence="2">4.6.1.2</ecNumber>
    </recommendedName>
</protein>